<reference evidence="3" key="1">
    <citation type="submission" date="2017-03" db="EMBL/GenBank/DDBJ databases">
        <title>Bacillus sp. V-88(T) DSM27956, whole genome shotgun sequencing project.</title>
        <authorList>
            <person name="Dastager S.G."/>
            <person name="Neurgaonkar P.S."/>
            <person name="Dharne M.S."/>
        </authorList>
    </citation>
    <scope>NUCLEOTIDE SEQUENCE [LARGE SCALE GENOMIC DNA]</scope>
    <source>
        <strain evidence="3">DSM 25145</strain>
    </source>
</reference>
<keyword evidence="3" id="KW-1185">Reference proteome</keyword>
<protein>
    <submittedName>
        <fullName evidence="2">Uncharacterized protein</fullName>
    </submittedName>
</protein>
<keyword evidence="1" id="KW-1133">Transmembrane helix</keyword>
<dbReference type="RefSeq" id="WP_045852327.1">
    <property type="nucleotide sequence ID" value="NZ_FTLX01000010.1"/>
</dbReference>
<evidence type="ECO:0000313" key="2">
    <source>
        <dbReference type="EMBL" id="OXS74518.1"/>
    </source>
</evidence>
<dbReference type="EMBL" id="MWSK01000010">
    <property type="protein sequence ID" value="OXS74518.1"/>
    <property type="molecule type" value="Genomic_DNA"/>
</dbReference>
<evidence type="ECO:0000256" key="1">
    <source>
        <dbReference type="SAM" id="Phobius"/>
    </source>
</evidence>
<proteinExistence type="predicted"/>
<sequence length="121" mass="12971">MGNLSIETAMLYVVIWTSVRYLGIALCNMPITNAGMSAIPVEIAGYASALNNWARQSIASLSIALFSALLAYRSAKYMSGGASIQASEATAAGDVFLYSMLPLIVALPLVLLLRKEKRVNR</sequence>
<keyword evidence="1" id="KW-0812">Transmembrane</keyword>
<comment type="caution">
    <text evidence="2">The sequence shown here is derived from an EMBL/GenBank/DDBJ whole genome shotgun (WGS) entry which is preliminary data.</text>
</comment>
<evidence type="ECO:0000313" key="3">
    <source>
        <dbReference type="Proteomes" id="UP000215545"/>
    </source>
</evidence>
<accession>A0ABX4E5A8</accession>
<feature type="transmembrane region" description="Helical" evidence="1">
    <location>
        <begin position="95"/>
        <end position="113"/>
    </location>
</feature>
<feature type="transmembrane region" description="Helical" evidence="1">
    <location>
        <begin position="58"/>
        <end position="75"/>
    </location>
</feature>
<dbReference type="Proteomes" id="UP000215545">
    <property type="component" value="Unassembled WGS sequence"/>
</dbReference>
<dbReference type="SUPFAM" id="SSF103473">
    <property type="entry name" value="MFS general substrate transporter"/>
    <property type="match status" value="1"/>
</dbReference>
<dbReference type="InterPro" id="IPR036259">
    <property type="entry name" value="MFS_trans_sf"/>
</dbReference>
<gene>
    <name evidence="2" type="ORF">B1B05_16640</name>
</gene>
<name>A0ABX4E5A8_9BACI</name>
<keyword evidence="1" id="KW-0472">Membrane</keyword>
<organism evidence="2 3">
    <name type="scientific">Domibacillus enclensis</name>
    <dbReference type="NCBI Taxonomy" id="1017273"/>
    <lineage>
        <taxon>Bacteria</taxon>
        <taxon>Bacillati</taxon>
        <taxon>Bacillota</taxon>
        <taxon>Bacilli</taxon>
        <taxon>Bacillales</taxon>
        <taxon>Bacillaceae</taxon>
        <taxon>Domibacillus</taxon>
    </lineage>
</organism>